<organism evidence="1 2">
    <name type="scientific">Trypanosoma congolense (strain IL3000)</name>
    <dbReference type="NCBI Taxonomy" id="1068625"/>
    <lineage>
        <taxon>Eukaryota</taxon>
        <taxon>Discoba</taxon>
        <taxon>Euglenozoa</taxon>
        <taxon>Kinetoplastea</taxon>
        <taxon>Metakinetoplastina</taxon>
        <taxon>Trypanosomatida</taxon>
        <taxon>Trypanosomatidae</taxon>
        <taxon>Trypanosoma</taxon>
        <taxon>Nannomonas</taxon>
    </lineage>
</organism>
<accession>F9WAX3</accession>
<name>F9WAX3_TRYCI</name>
<evidence type="ECO:0000313" key="2">
    <source>
        <dbReference type="Proteomes" id="UP000000702"/>
    </source>
</evidence>
<dbReference type="AlphaFoldDB" id="F9WAX3"/>
<sequence length="140" mass="15732">MASDTLAGWEARRHECPVCGEHACRIWQLKCLEAVRSGDAASVLKVVLLFRCADAAVVTAVNRQRDMGSEERSYSIFRNEKWCEKYPSQVALRGQAKGHRPNATRMMRELPSGTWMNAGLAHPCYECAPFVTIFPQTKCL</sequence>
<protein>
    <submittedName>
        <fullName evidence="1">Uncharacterized protein</fullName>
    </submittedName>
</protein>
<reference evidence="2" key="1">
    <citation type="submission" date="2011-07" db="EMBL/GenBank/DDBJ databases">
        <title>Divergent evolution of antigenic variation in African trypanosomes.</title>
        <authorList>
            <person name="Jackson A.P."/>
            <person name="Berry A."/>
            <person name="Allison H.C."/>
            <person name="Burton P."/>
            <person name="Anderson J."/>
            <person name="Aslett M."/>
            <person name="Brown R."/>
            <person name="Corton N."/>
            <person name="Harris D."/>
            <person name="Hauser H."/>
            <person name="Gamble J."/>
            <person name="Gilderthorp R."/>
            <person name="McQuillan J."/>
            <person name="Quail M.A."/>
            <person name="Sanders M."/>
            <person name="Van Tonder A."/>
            <person name="Ginger M.L."/>
            <person name="Donelson J.E."/>
            <person name="Field M.C."/>
            <person name="Barry J.D."/>
            <person name="Berriman M."/>
            <person name="Hertz-Fowler C."/>
        </authorList>
    </citation>
    <scope>NUCLEOTIDE SEQUENCE [LARGE SCALE GENOMIC DNA]</scope>
    <source>
        <strain evidence="2">IL3000</strain>
    </source>
</reference>
<reference evidence="1 2" key="2">
    <citation type="journal article" date="2012" name="Proc. Natl. Acad. Sci. U.S.A.">
        <title>Antigenic diversity is generated by distinct evolutionary mechanisms in African trypanosome species.</title>
        <authorList>
            <person name="Jackson A.P."/>
            <person name="Berry A."/>
            <person name="Aslett M."/>
            <person name="Allison H.C."/>
            <person name="Burton P."/>
            <person name="Vavrova-Anderson J."/>
            <person name="Brown R."/>
            <person name="Browne H."/>
            <person name="Corton N."/>
            <person name="Hauser H."/>
            <person name="Gamble J."/>
            <person name="Gilderthorp R."/>
            <person name="Marcello L."/>
            <person name="McQuillan J."/>
            <person name="Otto T.D."/>
            <person name="Quail M.A."/>
            <person name="Sanders M.J."/>
            <person name="van Tonder A."/>
            <person name="Ginger M.L."/>
            <person name="Field M.C."/>
            <person name="Barry J.D."/>
            <person name="Hertz-Fowler C."/>
            <person name="Berriman M."/>
        </authorList>
    </citation>
    <scope>NUCLEOTIDE SEQUENCE [LARGE SCALE GENOMIC DNA]</scope>
    <source>
        <strain evidence="1 2">IL3000</strain>
    </source>
</reference>
<comment type="caution">
    <text evidence="1">The sequence shown here is derived from an EMBL/GenBank/DDBJ whole genome shotgun (WGS) entry which is preliminary data.</text>
</comment>
<gene>
    <name evidence="1" type="ORF">TCIL3000_0_50140</name>
</gene>
<evidence type="ECO:0000313" key="1">
    <source>
        <dbReference type="EMBL" id="CCD14397.1"/>
    </source>
</evidence>
<dbReference type="EMBL" id="CAEQ01001494">
    <property type="protein sequence ID" value="CCD14397.1"/>
    <property type="molecule type" value="Genomic_DNA"/>
</dbReference>
<proteinExistence type="predicted"/>
<keyword evidence="2" id="KW-1185">Reference proteome</keyword>
<dbReference type="Proteomes" id="UP000000702">
    <property type="component" value="Unassembled WGS sequence"/>
</dbReference>